<evidence type="ECO:0000259" key="2">
    <source>
        <dbReference type="Pfam" id="PF00084"/>
    </source>
</evidence>
<dbReference type="Proteomes" id="UP001634394">
    <property type="component" value="Unassembled WGS sequence"/>
</dbReference>
<sequence>TCAVNIPNAYLNSSCTSAIRETCTFKCNLGFKDASLNGSVKCNENGEWVPQEPCT</sequence>
<gene>
    <name evidence="3" type="ORF">ACJMK2_039012</name>
</gene>
<dbReference type="Pfam" id="PF00084">
    <property type="entry name" value="Sushi"/>
    <property type="match status" value="1"/>
</dbReference>
<evidence type="ECO:0000313" key="4">
    <source>
        <dbReference type="Proteomes" id="UP001634394"/>
    </source>
</evidence>
<proteinExistence type="predicted"/>
<dbReference type="CDD" id="cd00033">
    <property type="entry name" value="CCP"/>
    <property type="match status" value="1"/>
</dbReference>
<reference evidence="3 4" key="1">
    <citation type="submission" date="2024-11" db="EMBL/GenBank/DDBJ databases">
        <title>Chromosome-level genome assembly of the freshwater bivalve Anodonta woodiana.</title>
        <authorList>
            <person name="Chen X."/>
        </authorList>
    </citation>
    <scope>NUCLEOTIDE SEQUENCE [LARGE SCALE GENOMIC DNA]</scope>
    <source>
        <strain evidence="3">MN2024</strain>
        <tissue evidence="3">Gills</tissue>
    </source>
</reference>
<feature type="non-terminal residue" evidence="3">
    <location>
        <position position="55"/>
    </location>
</feature>
<protein>
    <recommendedName>
        <fullName evidence="2">Sushi domain-containing protein</fullName>
    </recommendedName>
</protein>
<dbReference type="SUPFAM" id="SSF57535">
    <property type="entry name" value="Complement control module/SCR domain"/>
    <property type="match status" value="1"/>
</dbReference>
<keyword evidence="4" id="KW-1185">Reference proteome</keyword>
<dbReference type="EMBL" id="JBJQND010000007">
    <property type="protein sequence ID" value="KAL3870987.1"/>
    <property type="molecule type" value="Genomic_DNA"/>
</dbReference>
<dbReference type="AlphaFoldDB" id="A0ABD3WAU2"/>
<evidence type="ECO:0000256" key="1">
    <source>
        <dbReference type="ARBA" id="ARBA00023157"/>
    </source>
</evidence>
<evidence type="ECO:0000313" key="3">
    <source>
        <dbReference type="EMBL" id="KAL3870987.1"/>
    </source>
</evidence>
<keyword evidence="1" id="KW-1015">Disulfide bond</keyword>
<name>A0ABD3WAU2_SINWO</name>
<organism evidence="3 4">
    <name type="scientific">Sinanodonta woodiana</name>
    <name type="common">Chinese pond mussel</name>
    <name type="synonym">Anodonta woodiana</name>
    <dbReference type="NCBI Taxonomy" id="1069815"/>
    <lineage>
        <taxon>Eukaryota</taxon>
        <taxon>Metazoa</taxon>
        <taxon>Spiralia</taxon>
        <taxon>Lophotrochozoa</taxon>
        <taxon>Mollusca</taxon>
        <taxon>Bivalvia</taxon>
        <taxon>Autobranchia</taxon>
        <taxon>Heteroconchia</taxon>
        <taxon>Palaeoheterodonta</taxon>
        <taxon>Unionida</taxon>
        <taxon>Unionoidea</taxon>
        <taxon>Unionidae</taxon>
        <taxon>Unioninae</taxon>
        <taxon>Sinanodonta</taxon>
    </lineage>
</organism>
<dbReference type="Gene3D" id="2.10.70.10">
    <property type="entry name" value="Complement Module, domain 1"/>
    <property type="match status" value="1"/>
</dbReference>
<comment type="caution">
    <text evidence="3">The sequence shown here is derived from an EMBL/GenBank/DDBJ whole genome shotgun (WGS) entry which is preliminary data.</text>
</comment>
<dbReference type="InterPro" id="IPR000436">
    <property type="entry name" value="Sushi_SCR_CCP_dom"/>
</dbReference>
<accession>A0ABD3WAU2</accession>
<dbReference type="InterPro" id="IPR035976">
    <property type="entry name" value="Sushi/SCR/CCP_sf"/>
</dbReference>
<feature type="domain" description="Sushi" evidence="2">
    <location>
        <begin position="7"/>
        <end position="54"/>
    </location>
</feature>
<feature type="non-terminal residue" evidence="3">
    <location>
        <position position="1"/>
    </location>
</feature>